<organism evidence="2">
    <name type="scientific">Heterosigma akashiwo</name>
    <name type="common">Chromophytic alga</name>
    <name type="synonym">Heterosigma carterae</name>
    <dbReference type="NCBI Taxonomy" id="2829"/>
    <lineage>
        <taxon>Eukaryota</taxon>
        <taxon>Sar</taxon>
        <taxon>Stramenopiles</taxon>
        <taxon>Ochrophyta</taxon>
        <taxon>Raphidophyceae</taxon>
        <taxon>Chattonellales</taxon>
        <taxon>Chattonellaceae</taxon>
        <taxon>Heterosigma</taxon>
    </lineage>
</organism>
<dbReference type="PRINTS" id="PR00081">
    <property type="entry name" value="GDHRDH"/>
</dbReference>
<protein>
    <submittedName>
        <fullName evidence="2">Uncharacterized protein</fullName>
    </submittedName>
</protein>
<dbReference type="Gene3D" id="3.40.50.720">
    <property type="entry name" value="NAD(P)-binding Rossmann-like Domain"/>
    <property type="match status" value="1"/>
</dbReference>
<dbReference type="SUPFAM" id="SSF51735">
    <property type="entry name" value="NAD(P)-binding Rossmann-fold domains"/>
    <property type="match status" value="1"/>
</dbReference>
<dbReference type="GO" id="GO:0016616">
    <property type="term" value="F:oxidoreductase activity, acting on the CH-OH group of donors, NAD or NADP as acceptor"/>
    <property type="evidence" value="ECO:0007669"/>
    <property type="project" value="TreeGrafter"/>
</dbReference>
<proteinExistence type="predicted"/>
<dbReference type="AlphaFoldDB" id="A0A6V1QUR7"/>
<accession>A0A6V1QUR7</accession>
<dbReference type="PANTHER" id="PTHR45458">
    <property type="entry name" value="SHORT-CHAIN DEHYDROGENASE/REDUCTASE SDR"/>
    <property type="match status" value="1"/>
</dbReference>
<dbReference type="InterPro" id="IPR036291">
    <property type="entry name" value="NAD(P)-bd_dom_sf"/>
</dbReference>
<name>A0A6V1QUR7_HETAK</name>
<dbReference type="EMBL" id="HBIU01025503">
    <property type="protein sequence ID" value="CAE0633099.1"/>
    <property type="molecule type" value="Transcribed_RNA"/>
</dbReference>
<dbReference type="EMBL" id="HBIU01025502">
    <property type="protein sequence ID" value="CAE0633098.1"/>
    <property type="molecule type" value="Transcribed_RNA"/>
</dbReference>
<evidence type="ECO:0000313" key="2">
    <source>
        <dbReference type="EMBL" id="CAE0633099.1"/>
    </source>
</evidence>
<sequence>MKLAAADSRYSRHSRTFTTFTIIKSWKKVKTDMFASLLKLSVMLLAMKAAFGFIQPRAGGLVTGARALTSRSSKLTMKEYSIADQVARFEKAKADNNERFLNIESVYDGNPLSGTRVLVTGGNRGLGLEITRELVAIGATAIVVCRSTTKELNRLVGKWNVYDGVDVTDEEAVKAVVKRIKSDGGGLDMVINNAGYFYEPKETILEDSLNFEEQLKQINICALGPLRVNSACVNAGVLEEGAKLVIISSQAGSAEWRKTQNKDEGGDYGHHMSRAACNIAGVLQSEELRKKGFPVIMLHPGFNRTDMTAKYAEIWDKEGAVEPAVGAKRVLYEAIKATLADTGKFVNCEDGLEIPF</sequence>
<dbReference type="PANTHER" id="PTHR45458:SF2">
    <property type="entry name" value="OXIDOREDUCTASE, SHORT CHAIN DEHYDROGENASE_REDUCTASE FAMILY SUPERFAMILY (AFU_ORTHOLOGUE AFUA_3G13450)"/>
    <property type="match status" value="1"/>
</dbReference>
<evidence type="ECO:0000313" key="1">
    <source>
        <dbReference type="EMBL" id="CAE0633098.1"/>
    </source>
</evidence>
<dbReference type="InterPro" id="IPR052184">
    <property type="entry name" value="SDR_enzymes"/>
</dbReference>
<dbReference type="InterPro" id="IPR002347">
    <property type="entry name" value="SDR_fam"/>
</dbReference>
<gene>
    <name evidence="1" type="ORF">HAKA00212_LOCUS11810</name>
    <name evidence="2" type="ORF">HAKA00212_LOCUS11811</name>
</gene>
<dbReference type="Pfam" id="PF00106">
    <property type="entry name" value="adh_short"/>
    <property type="match status" value="1"/>
</dbReference>
<reference evidence="2" key="1">
    <citation type="submission" date="2021-01" db="EMBL/GenBank/DDBJ databases">
        <authorList>
            <person name="Corre E."/>
            <person name="Pelletier E."/>
            <person name="Niang G."/>
            <person name="Scheremetjew M."/>
            <person name="Finn R."/>
            <person name="Kale V."/>
            <person name="Holt S."/>
            <person name="Cochrane G."/>
            <person name="Meng A."/>
            <person name="Brown T."/>
            <person name="Cohen L."/>
        </authorList>
    </citation>
    <scope>NUCLEOTIDE SEQUENCE</scope>
    <source>
        <strain evidence="2">CCMP3107</strain>
    </source>
</reference>